<dbReference type="InterPro" id="IPR023353">
    <property type="entry name" value="LemA-like_dom_sf"/>
</dbReference>
<keyword evidence="3 7" id="KW-0812">Transmembrane</keyword>
<feature type="transmembrane region" description="Helical" evidence="7">
    <location>
        <begin position="44"/>
        <end position="65"/>
    </location>
</feature>
<name>A0ABT2S002_9FIRM</name>
<evidence type="ECO:0000256" key="3">
    <source>
        <dbReference type="ARBA" id="ARBA00022692"/>
    </source>
</evidence>
<dbReference type="PANTHER" id="PTHR34478:SF2">
    <property type="entry name" value="MEMBRANE PROTEIN"/>
    <property type="match status" value="1"/>
</dbReference>
<keyword evidence="5 7" id="KW-0472">Membrane</keyword>
<dbReference type="EMBL" id="JAOQKC010000019">
    <property type="protein sequence ID" value="MCU6697792.1"/>
    <property type="molecule type" value="Genomic_DNA"/>
</dbReference>
<feature type="transmembrane region" description="Helical" evidence="7">
    <location>
        <begin position="7"/>
        <end position="32"/>
    </location>
</feature>
<evidence type="ECO:0000256" key="7">
    <source>
        <dbReference type="SAM" id="Phobius"/>
    </source>
</evidence>
<dbReference type="Proteomes" id="UP001652461">
    <property type="component" value="Unassembled WGS sequence"/>
</dbReference>
<accession>A0ABT2S002</accession>
<keyword evidence="6" id="KW-0175">Coiled coil</keyword>
<feature type="coiled-coil region" evidence="6">
    <location>
        <begin position="66"/>
        <end position="100"/>
    </location>
</feature>
<comment type="similarity">
    <text evidence="2">Belongs to the LemA family.</text>
</comment>
<evidence type="ECO:0000256" key="2">
    <source>
        <dbReference type="ARBA" id="ARBA00008854"/>
    </source>
</evidence>
<keyword evidence="4 7" id="KW-1133">Transmembrane helix</keyword>
<dbReference type="RefSeq" id="WP_262670862.1">
    <property type="nucleotide sequence ID" value="NZ_JAOQKC010000019.1"/>
</dbReference>
<dbReference type="Gene3D" id="1.20.1440.20">
    <property type="entry name" value="LemA-like domain"/>
    <property type="match status" value="1"/>
</dbReference>
<evidence type="ECO:0000256" key="1">
    <source>
        <dbReference type="ARBA" id="ARBA00004167"/>
    </source>
</evidence>
<organism evidence="8 9">
    <name type="scientific">Laedolimicola ammoniilytica</name>
    <dbReference type="NCBI Taxonomy" id="2981771"/>
    <lineage>
        <taxon>Bacteria</taxon>
        <taxon>Bacillati</taxon>
        <taxon>Bacillota</taxon>
        <taxon>Clostridia</taxon>
        <taxon>Lachnospirales</taxon>
        <taxon>Lachnospiraceae</taxon>
        <taxon>Laedolimicola</taxon>
    </lineage>
</organism>
<evidence type="ECO:0000256" key="6">
    <source>
        <dbReference type="SAM" id="Coils"/>
    </source>
</evidence>
<evidence type="ECO:0000256" key="5">
    <source>
        <dbReference type="ARBA" id="ARBA00023136"/>
    </source>
</evidence>
<dbReference type="PANTHER" id="PTHR34478">
    <property type="entry name" value="PROTEIN LEMA"/>
    <property type="match status" value="1"/>
</dbReference>
<dbReference type="Pfam" id="PF04011">
    <property type="entry name" value="LemA"/>
    <property type="match status" value="1"/>
</dbReference>
<evidence type="ECO:0000313" key="9">
    <source>
        <dbReference type="Proteomes" id="UP001652461"/>
    </source>
</evidence>
<dbReference type="InterPro" id="IPR007156">
    <property type="entry name" value="MamQ_LemA"/>
</dbReference>
<comment type="caution">
    <text evidence="8">The sequence shown here is derived from an EMBL/GenBank/DDBJ whole genome shotgun (WGS) entry which is preliminary data.</text>
</comment>
<evidence type="ECO:0000256" key="4">
    <source>
        <dbReference type="ARBA" id="ARBA00022989"/>
    </source>
</evidence>
<reference evidence="8 9" key="1">
    <citation type="journal article" date="2021" name="ISME Commun">
        <title>Automated analysis of genomic sequences facilitates high-throughput and comprehensive description of bacteria.</title>
        <authorList>
            <person name="Hitch T.C.A."/>
        </authorList>
    </citation>
    <scope>NUCLEOTIDE SEQUENCE [LARGE SCALE GENOMIC DNA]</scope>
    <source>
        <strain evidence="8 9">Sanger_04</strain>
    </source>
</reference>
<keyword evidence="9" id="KW-1185">Reference proteome</keyword>
<proteinExistence type="inferred from homology"/>
<protein>
    <submittedName>
        <fullName evidence="8">LemA family protein</fullName>
    </submittedName>
</protein>
<dbReference type="SUPFAM" id="SSF140478">
    <property type="entry name" value="LemA-like"/>
    <property type="match status" value="1"/>
</dbReference>
<comment type="subcellular location">
    <subcellularLocation>
        <location evidence="1">Membrane</location>
        <topology evidence="1">Single-pass membrane protein</topology>
    </subcellularLocation>
</comment>
<sequence>MKKSNVLMGLVQLMGAIILGWILWLFIFASIIPEEQEISNFQSGISILLGAVTGVLVLMIIKYNGAHRAQQTARKALSDIKVYEEKSDRLLDKANRVADKYMKHEKKIYTGIEEARNQGKGMVIKIRNGSEFQQAVEKFPELRSNENIQLLLRQIRECENGLAGQKLTYNTCVGNYNVAIHSFPFSIIRNVCGFENMEFYKDSGDGELISDEALGI</sequence>
<evidence type="ECO:0000313" key="8">
    <source>
        <dbReference type="EMBL" id="MCU6697792.1"/>
    </source>
</evidence>
<gene>
    <name evidence="8" type="ORF">OCV63_12940</name>
</gene>